<evidence type="ECO:0000313" key="3">
    <source>
        <dbReference type="EMBL" id="MDR8523605.1"/>
    </source>
</evidence>
<dbReference type="Proteomes" id="UP001271263">
    <property type="component" value="Unassembled WGS sequence"/>
</dbReference>
<evidence type="ECO:0000256" key="2">
    <source>
        <dbReference type="SAM" id="Phobius"/>
    </source>
</evidence>
<dbReference type="EMBL" id="JAPMLE010000001">
    <property type="protein sequence ID" value="MDR8523605.1"/>
    <property type="molecule type" value="Genomic_DNA"/>
</dbReference>
<proteinExistence type="predicted"/>
<dbReference type="EMBL" id="JAPMLD010000002">
    <property type="protein sequence ID" value="MDW4823960.1"/>
    <property type="molecule type" value="Genomic_DNA"/>
</dbReference>
<feature type="region of interest" description="Disordered" evidence="1">
    <location>
        <begin position="661"/>
        <end position="680"/>
    </location>
</feature>
<name>A0AAW8NMU0_9GAMM</name>
<evidence type="ECO:0000313" key="4">
    <source>
        <dbReference type="EMBL" id="MDW4823960.1"/>
    </source>
</evidence>
<evidence type="ECO:0000313" key="5">
    <source>
        <dbReference type="Proteomes" id="UP001259340"/>
    </source>
</evidence>
<sequence length="1072" mass="118318">MQQAKQKSWRQKASRYLIIAVVSCGLMIAIVVGITLKFYQKIALDLANQYLASYNTQVSQLAFRPKSLNQWHISNVKLKVDDTDITLTNVDLSFAKDTKPWMMKVSDVKALSVENVEVELAPDALWLSESSSNATGPAVGLDFDSLPELKLNHTRITLKGIEPERLTVDLQNLSLNKFGQFNSQINVNQKPLLTLAAELSDTKWRTNSSLDIGLLHSFIRQLAANEQSLLQNSSAVVASGQSLLAPLYQLAEAIDNKHIQINAILNSTLSLDLKTAQISSQHNVSQTSIVLDNFAHTVLRPISLDPGKGNKQTDISIDISGHITEPTLTLSAFTLPLSVENDAQLQKLLKKLNDKSLAQGFSQLYQQLRLTSKTELARQTMHPEFVLSLSKGLTYRFAENTLMAPSLSLSLKHSKLQAEMALEAITLAANNTDSSFQLDADWLFSANHEQTLILNNLWPTLKQLPYQISFDNSTVSLGGSLAFNQSATAPQFTINLAKGAEQITKGILLTQLTTHGKRTQNAPEDAIQTKLHIAQTQLTLNSAINYQLKLADKAETINHSTLTLPKLSYKLTDLNAKLLTHNELEQQYELSIANAKLELHKLMQLAFNSASSDITSNPIQKSKQQQTQARISLAQQLLSHKLSNQLSIDVAEIKLDKAGYNRPETKSNQNKQFAKRRHSKQKLAEFNSIKLSQSLRLDQQQIHTDELWQVNDLSLTSQHGLALQPSNLKHFSLNGDWQFNSEFAPILAFLSQTDSLPDALEIDGNAEVALHYQLQQSQNLAFNASLAPQVQEISGSVNNLPFEGGNMSTQCQFNWQQDHHKQRKSVFNCDNINLSLQAFNPGVLITDIGAVAAVKFESGSYAAELESESNNEPSKNSNNLALAKHLLGVKQASVALTAKGNLLGGQLLIPQFQLNLKQPSSAYFVLQQIDLEQLLAIQPQVGIAASGIFDGVLPVRLENGKASVSGGQLAARAPGGLIAIGNNPAVEQMRQSQPYLEFAFSALEHLNYSQLSSTFDMDPLGDAILKVNVKGKSRGIERPIHFNYSQEENMLQLLRSLQIGDNLQNQIERAIN</sequence>
<dbReference type="AlphaFoldDB" id="A0AAW8NMU0"/>
<keyword evidence="2" id="KW-1133">Transmembrane helix</keyword>
<reference evidence="3" key="2">
    <citation type="submission" date="2022-11" db="EMBL/GenBank/DDBJ databases">
        <title>Prophages regulate Shewanella fidelis motility and biofilm formation: implications for gut colonization dynamics in Ciona robusta.</title>
        <authorList>
            <person name="Natarajan O."/>
            <person name="Gibboney S.L."/>
            <person name="Young M.N."/>
            <person name="Lim S.J."/>
            <person name="Pluta N."/>
            <person name="Atkinson C.G.F."/>
            <person name="Leigh B.A."/>
            <person name="Liberti A."/>
            <person name="Kees E."/>
            <person name="Breitbart M."/>
            <person name="Gralnick J."/>
            <person name="Dishaw L.J."/>
        </authorList>
    </citation>
    <scope>NUCLEOTIDE SEQUENCE</scope>
    <source>
        <strain evidence="3">3313</strain>
    </source>
</reference>
<dbReference type="InterPro" id="IPR021730">
    <property type="entry name" value="YdbH"/>
</dbReference>
<keyword evidence="2" id="KW-0472">Membrane</keyword>
<comment type="caution">
    <text evidence="3">The sequence shown here is derived from an EMBL/GenBank/DDBJ whole genome shotgun (WGS) entry which is preliminary data.</text>
</comment>
<protein>
    <submittedName>
        <fullName evidence="3">YdbH domain-containing protein</fullName>
    </submittedName>
</protein>
<accession>A0AAW8NMU0</accession>
<evidence type="ECO:0000313" key="6">
    <source>
        <dbReference type="Proteomes" id="UP001271263"/>
    </source>
</evidence>
<dbReference type="Pfam" id="PF11739">
    <property type="entry name" value="YdbH-like"/>
    <property type="match status" value="1"/>
</dbReference>
<feature type="transmembrane region" description="Helical" evidence="2">
    <location>
        <begin position="16"/>
        <end position="39"/>
    </location>
</feature>
<dbReference type="RefSeq" id="WP_310654523.1">
    <property type="nucleotide sequence ID" value="NZ_JAPMLA010000001.1"/>
</dbReference>
<organism evidence="3 5">
    <name type="scientific">Shewanella fidelis</name>
    <dbReference type="NCBI Taxonomy" id="173509"/>
    <lineage>
        <taxon>Bacteria</taxon>
        <taxon>Pseudomonadati</taxon>
        <taxon>Pseudomonadota</taxon>
        <taxon>Gammaproteobacteria</taxon>
        <taxon>Alteromonadales</taxon>
        <taxon>Shewanellaceae</taxon>
        <taxon>Shewanella</taxon>
    </lineage>
</organism>
<dbReference type="Proteomes" id="UP001259340">
    <property type="component" value="Unassembled WGS sequence"/>
</dbReference>
<keyword evidence="2" id="KW-0812">Transmembrane</keyword>
<reference evidence="4 6" key="1">
    <citation type="journal article" date="2022" name="bioRxiv">
        <title>Prophages regulate Shewanella fidelis 3313 motility and biofilm formation: implications for gut colonization dynamics in Ciona robusta.</title>
        <authorList>
            <person name="Natarajan O."/>
            <person name="Gibboney S.L."/>
            <person name="Young M.N."/>
            <person name="Lim S.J."/>
            <person name="Pluta N."/>
            <person name="Atkinson C.G."/>
            <person name="Leigh B.A."/>
            <person name="Liberti A."/>
            <person name="Kees E.D."/>
            <person name="Breitbart M."/>
            <person name="Gralnick J.A."/>
            <person name="Dishaw L.J."/>
        </authorList>
    </citation>
    <scope>NUCLEOTIDE SEQUENCE [LARGE SCALE GENOMIC DNA]</scope>
    <source>
        <strain evidence="4 6">JG4066</strain>
    </source>
</reference>
<gene>
    <name evidence="3" type="ORF">OS133_07880</name>
    <name evidence="4" type="ORF">OS134_07835</name>
</gene>
<evidence type="ECO:0000256" key="1">
    <source>
        <dbReference type="SAM" id="MobiDB-lite"/>
    </source>
</evidence>
<keyword evidence="6" id="KW-1185">Reference proteome</keyword>